<keyword evidence="2" id="KW-1133">Transmembrane helix</keyword>
<keyword evidence="2" id="KW-0812">Transmembrane</keyword>
<dbReference type="PANTHER" id="PTHR30576">
    <property type="entry name" value="COLANIC BIOSYNTHESIS UDP-GLUCOSE LIPID CARRIER TRANSFERASE"/>
    <property type="match status" value="1"/>
</dbReference>
<reference evidence="4 5" key="1">
    <citation type="journal article" date="2008" name="J. Bacteriol.">
        <title>Genome sequence of Lactobacillus helveticus: an organism distinguished by selective gene loss and IS element expansion.</title>
        <authorList>
            <person name="Callanan M."/>
            <person name="Kaleta P."/>
            <person name="O'Callaghan J."/>
            <person name="O'Sullivan O."/>
            <person name="Jordan K."/>
            <person name="McAuliffe O."/>
            <person name="Sangrador-Vegas A."/>
            <person name="Slattery L."/>
            <person name="Fitzgerald G.F."/>
            <person name="Beresford T."/>
            <person name="Ross R.P."/>
        </authorList>
    </citation>
    <scope>NUCLEOTIDE SEQUENCE [LARGE SCALE GENOMIC DNA]</scope>
    <source>
        <strain evidence="4 5">DPC 4571</strain>
    </source>
</reference>
<accession>A8YX87</accession>
<evidence type="ECO:0000259" key="3">
    <source>
        <dbReference type="Pfam" id="PF02397"/>
    </source>
</evidence>
<evidence type="ECO:0000256" key="2">
    <source>
        <dbReference type="SAM" id="Phobius"/>
    </source>
</evidence>
<dbReference type="AlphaFoldDB" id="A8YX87"/>
<dbReference type="eggNOG" id="COG2148">
    <property type="taxonomic scope" value="Bacteria"/>
</dbReference>
<comment type="similarity">
    <text evidence="1">Belongs to the bacterial sugar transferase family.</text>
</comment>
<feature type="transmembrane region" description="Helical" evidence="2">
    <location>
        <begin position="49"/>
        <end position="71"/>
    </location>
</feature>
<evidence type="ECO:0000256" key="1">
    <source>
        <dbReference type="ARBA" id="ARBA00006464"/>
    </source>
</evidence>
<dbReference type="EMBL" id="CP000517">
    <property type="protein sequence ID" value="ABX27667.1"/>
    <property type="molecule type" value="Genomic_DNA"/>
</dbReference>
<proteinExistence type="inferred from homology"/>
<gene>
    <name evidence="4" type="ordered locus">lhv_1803</name>
</gene>
<feature type="domain" description="Bacterial sugar transferase" evidence="3">
    <location>
        <begin position="47"/>
        <end position="234"/>
    </location>
</feature>
<protein>
    <submittedName>
        <fullName evidence="4">Phospho-glucosyltransferase</fullName>
    </submittedName>
</protein>
<evidence type="ECO:0000313" key="5">
    <source>
        <dbReference type="Proteomes" id="UP000000790"/>
    </source>
</evidence>
<sequence>MTKKRVYFTEKYYKYTILRGRGKMMVMEKLKVNPAKVHGRYVYHALKRLFDIIASAVGLILLSPLFLFLIIKIRHEDGGPAFYSQERIGKDEKPFKIWKFRSMVVNADQMIDQLEDQNEIEGAIFKIKDDPRITKIGHTIRKHSLDELPQLWNVLIGDMSLVGPRPPLPSEVEEYTDYDKQRLLVMPGCTGLWQVTKRNEADFDEMVWLDIVYINHSGILEDLKLIIKTIGVVIHPNGAY</sequence>
<dbReference type="GO" id="GO:0016780">
    <property type="term" value="F:phosphotransferase activity, for other substituted phosphate groups"/>
    <property type="evidence" value="ECO:0007669"/>
    <property type="project" value="TreeGrafter"/>
</dbReference>
<keyword evidence="2" id="KW-0472">Membrane</keyword>
<dbReference type="InterPro" id="IPR003362">
    <property type="entry name" value="Bact_transf"/>
</dbReference>
<dbReference type="Proteomes" id="UP000000790">
    <property type="component" value="Chromosome"/>
</dbReference>
<organism evidence="4 5">
    <name type="scientific">Lactobacillus helveticus (strain DPC 4571)</name>
    <dbReference type="NCBI Taxonomy" id="405566"/>
    <lineage>
        <taxon>Bacteria</taxon>
        <taxon>Bacillati</taxon>
        <taxon>Bacillota</taxon>
        <taxon>Bacilli</taxon>
        <taxon>Lactobacillales</taxon>
        <taxon>Lactobacillaceae</taxon>
        <taxon>Lactobacillus</taxon>
    </lineage>
</organism>
<dbReference type="Pfam" id="PF02397">
    <property type="entry name" value="Bac_transf"/>
    <property type="match status" value="1"/>
</dbReference>
<dbReference type="KEGG" id="lhe:lhv_1803"/>
<dbReference type="HOGENOM" id="CLU_024920_1_0_9"/>
<name>A8YX87_LACH4</name>
<dbReference type="PANTHER" id="PTHR30576:SF0">
    <property type="entry name" value="UNDECAPRENYL-PHOSPHATE N-ACETYLGALACTOSAMINYL 1-PHOSPHATE TRANSFERASE-RELATED"/>
    <property type="match status" value="1"/>
</dbReference>
<evidence type="ECO:0000313" key="4">
    <source>
        <dbReference type="EMBL" id="ABX27667.1"/>
    </source>
</evidence>